<dbReference type="Proteomes" id="UP000250140">
    <property type="component" value="Unassembled WGS sequence"/>
</dbReference>
<name>A0A8E2JTW2_9PEZI</name>
<protein>
    <submittedName>
        <fullName evidence="2">Uncharacterized protein</fullName>
    </submittedName>
</protein>
<keyword evidence="3" id="KW-1185">Reference proteome</keyword>
<dbReference type="AlphaFoldDB" id="A0A8E2JTW2"/>
<gene>
    <name evidence="2" type="ORF">AOQ84DRAFT_438949</name>
</gene>
<evidence type="ECO:0000256" key="1">
    <source>
        <dbReference type="SAM" id="MobiDB-lite"/>
    </source>
</evidence>
<evidence type="ECO:0000313" key="2">
    <source>
        <dbReference type="EMBL" id="OCL09485.1"/>
    </source>
</evidence>
<feature type="region of interest" description="Disordered" evidence="1">
    <location>
        <begin position="15"/>
        <end position="41"/>
    </location>
</feature>
<evidence type="ECO:0000313" key="3">
    <source>
        <dbReference type="Proteomes" id="UP000250140"/>
    </source>
</evidence>
<feature type="compositionally biased region" description="Gly residues" evidence="1">
    <location>
        <begin position="19"/>
        <end position="28"/>
    </location>
</feature>
<accession>A0A8E2JTW2</accession>
<organism evidence="2 3">
    <name type="scientific">Glonium stellatum</name>
    <dbReference type="NCBI Taxonomy" id="574774"/>
    <lineage>
        <taxon>Eukaryota</taxon>
        <taxon>Fungi</taxon>
        <taxon>Dikarya</taxon>
        <taxon>Ascomycota</taxon>
        <taxon>Pezizomycotina</taxon>
        <taxon>Dothideomycetes</taxon>
        <taxon>Pleosporomycetidae</taxon>
        <taxon>Gloniales</taxon>
        <taxon>Gloniaceae</taxon>
        <taxon>Glonium</taxon>
    </lineage>
</organism>
<dbReference type="EMBL" id="KV749431">
    <property type="protein sequence ID" value="OCL09485.1"/>
    <property type="molecule type" value="Genomic_DNA"/>
</dbReference>
<feature type="region of interest" description="Disordered" evidence="1">
    <location>
        <begin position="64"/>
        <end position="93"/>
    </location>
</feature>
<reference evidence="2 3" key="1">
    <citation type="journal article" date="2016" name="Nat. Commun.">
        <title>Ectomycorrhizal ecology is imprinted in the genome of the dominant symbiotic fungus Cenococcum geophilum.</title>
        <authorList>
            <consortium name="DOE Joint Genome Institute"/>
            <person name="Peter M."/>
            <person name="Kohler A."/>
            <person name="Ohm R.A."/>
            <person name="Kuo A."/>
            <person name="Krutzmann J."/>
            <person name="Morin E."/>
            <person name="Arend M."/>
            <person name="Barry K.W."/>
            <person name="Binder M."/>
            <person name="Choi C."/>
            <person name="Clum A."/>
            <person name="Copeland A."/>
            <person name="Grisel N."/>
            <person name="Haridas S."/>
            <person name="Kipfer T."/>
            <person name="LaButti K."/>
            <person name="Lindquist E."/>
            <person name="Lipzen A."/>
            <person name="Maire R."/>
            <person name="Meier B."/>
            <person name="Mihaltcheva S."/>
            <person name="Molinier V."/>
            <person name="Murat C."/>
            <person name="Poggeler S."/>
            <person name="Quandt C.A."/>
            <person name="Sperisen C."/>
            <person name="Tritt A."/>
            <person name="Tisserant E."/>
            <person name="Crous P.W."/>
            <person name="Henrissat B."/>
            <person name="Nehls U."/>
            <person name="Egli S."/>
            <person name="Spatafora J.W."/>
            <person name="Grigoriev I.V."/>
            <person name="Martin F.M."/>
        </authorList>
    </citation>
    <scope>NUCLEOTIDE SEQUENCE [LARGE SCALE GENOMIC DNA]</scope>
    <source>
        <strain evidence="2 3">CBS 207.34</strain>
    </source>
</reference>
<sequence>MELWSDAAVQRCSGASVWRGGGGDGSGSGRRPNTQREERIGQVRAGLDRSGQIRAGQATVVRGGRWEERRSSSGTHAGTWSWSPVEHGPARRSSWEEQLGTGRTRLAAVGENLQQAIRATFLARGRWGWPSLCRRTRPPAPSSAFPAPGSNPPAPTDLMPAGLESVQQPCGQPAPTPVALAGPGWRSCSVGCSHKASQPRRNLSNWASGVAILRQNPVIASRISPDRAQSATCAHPLPGHGQGLSTTTRRHRLSKEPLSSRLCHLTHGTAAVSRMQAWLHAPKTQRLPVPRMQLAYAYACDKTPAMASSAIVNLGLHLESWERPSST</sequence>
<proteinExistence type="predicted"/>